<keyword evidence="1" id="KW-0489">Methyltransferase</keyword>
<dbReference type="EMBL" id="CP000580">
    <property type="protein sequence ID" value="ABN96773.1"/>
    <property type="molecule type" value="Genomic_DNA"/>
</dbReference>
<name>A0A5Q5CCB2_MYCSJ</name>
<dbReference type="SUPFAM" id="SSF53335">
    <property type="entry name" value="S-adenosyl-L-methionine-dependent methyltransferases"/>
    <property type="match status" value="1"/>
</dbReference>
<accession>A0A5Q5CCB2</accession>
<dbReference type="KEGG" id="mjl:Mjls_0964"/>
<dbReference type="InterPro" id="IPR029063">
    <property type="entry name" value="SAM-dependent_MTases_sf"/>
</dbReference>
<organism evidence="1">
    <name type="scientific">Mycobacterium sp. (strain JLS)</name>
    <dbReference type="NCBI Taxonomy" id="164757"/>
    <lineage>
        <taxon>Bacteria</taxon>
        <taxon>Bacillati</taxon>
        <taxon>Actinomycetota</taxon>
        <taxon>Actinomycetes</taxon>
        <taxon>Mycobacteriales</taxon>
        <taxon>Mycobacteriaceae</taxon>
        <taxon>Mycobacterium</taxon>
    </lineage>
</organism>
<dbReference type="GO" id="GO:0008168">
    <property type="term" value="F:methyltransferase activity"/>
    <property type="evidence" value="ECO:0007669"/>
    <property type="project" value="UniProtKB-KW"/>
</dbReference>
<sequence>MNKVTRLVVDPTNRRSISARARQKRWGKFADSFPSVHDMHVLDLGGTPDFWKSAPVRPNKVTVVNIDAFPSTDSVLAVQGDACAPPPAVANAQYDLVVSNSLIEHVGGHAQRARLAEVIHRSAPYHWVQTPYRYFPVEPHWLFPGLQFLPFAIRVEITNRWRLGHRFTESRQEAIDSVHEVDLIGVTQMADYFPRSAIWREKFAGLTKSIVAIQPEDYSAK</sequence>
<dbReference type="GO" id="GO:0032259">
    <property type="term" value="P:methylation"/>
    <property type="evidence" value="ECO:0007669"/>
    <property type="project" value="UniProtKB-KW"/>
</dbReference>
<proteinExistence type="predicted"/>
<evidence type="ECO:0000313" key="1">
    <source>
        <dbReference type="EMBL" id="ABN96773.1"/>
    </source>
</evidence>
<reference evidence="1" key="1">
    <citation type="submission" date="2007-02" db="EMBL/GenBank/DDBJ databases">
        <title>Complete sequence of Mycobacterium sp. JLS.</title>
        <authorList>
            <consortium name="US DOE Joint Genome Institute"/>
            <person name="Copeland A."/>
            <person name="Lucas S."/>
            <person name="Lapidus A."/>
            <person name="Barry K."/>
            <person name="Detter J.C."/>
            <person name="Glavina del Rio T."/>
            <person name="Hammon N."/>
            <person name="Israni S."/>
            <person name="Dalin E."/>
            <person name="Tice H."/>
            <person name="Pitluck S."/>
            <person name="Chain P."/>
            <person name="Malfatti S."/>
            <person name="Shin M."/>
            <person name="Vergez L."/>
            <person name="Schmutz J."/>
            <person name="Larimer F."/>
            <person name="Land M."/>
            <person name="Hauser L."/>
            <person name="Kyrpides N."/>
            <person name="Mikhailova N."/>
            <person name="Miller C.D."/>
            <person name="Anderson A.J."/>
            <person name="Sims R.C."/>
            <person name="Richardson P."/>
        </authorList>
    </citation>
    <scope>NUCLEOTIDE SEQUENCE [LARGE SCALE GENOMIC DNA]</scope>
    <source>
        <strain evidence="1">JLS</strain>
    </source>
</reference>
<keyword evidence="1" id="KW-0808">Transferase</keyword>
<dbReference type="AlphaFoldDB" id="A0A5Q5CCB2"/>
<protein>
    <submittedName>
        <fullName evidence="1">Methyltransferase type 11</fullName>
    </submittedName>
</protein>
<gene>
    <name evidence="1" type="ordered locus">Mjls_0964</name>
</gene>